<dbReference type="GO" id="GO:0016020">
    <property type="term" value="C:membrane"/>
    <property type="evidence" value="ECO:0007669"/>
    <property type="project" value="UniProtKB-SubCell"/>
</dbReference>
<comment type="subcellular location">
    <subcellularLocation>
        <location evidence="1">Membrane</location>
        <topology evidence="1">Multi-pass membrane protein</topology>
    </subcellularLocation>
</comment>
<evidence type="ECO:0000256" key="1">
    <source>
        <dbReference type="ARBA" id="ARBA00004141"/>
    </source>
</evidence>
<evidence type="ECO:0000256" key="3">
    <source>
        <dbReference type="ARBA" id="ARBA00022989"/>
    </source>
</evidence>
<protein>
    <submittedName>
        <fullName evidence="6">Unannotated protein</fullName>
    </submittedName>
</protein>
<dbReference type="AlphaFoldDB" id="A0A6J6FE05"/>
<feature type="transmembrane region" description="Helical" evidence="5">
    <location>
        <begin position="189"/>
        <end position="208"/>
    </location>
</feature>
<sequence>MRALLASPLGLLIGLSLGALGGGGSILAVPALVYAAGQSPKEATSTSLVLVAITAVIGIVPHWRAGRVRVVPGLLFGLAGIGGSLLGSAWNERVDQDVLLLAFAGLMLVAAWAMWRRVQRSTERTPPTPLAVGAAVATPHHRTDTTTVVKVLLAGSLVGLLTGFFGVGGGFVIVPALVLALRFTMTEAAATSLLVIAINAVVALGSRLDGGALDWAAIVPFTIASLIGVVIGGRLVGRVDANRLQRWFVFLLVAVALYTAGSSLVALT</sequence>
<keyword evidence="4 5" id="KW-0472">Membrane</keyword>
<evidence type="ECO:0000256" key="5">
    <source>
        <dbReference type="SAM" id="Phobius"/>
    </source>
</evidence>
<feature type="transmembrane region" description="Helical" evidence="5">
    <location>
        <begin position="151"/>
        <end position="177"/>
    </location>
</feature>
<proteinExistence type="predicted"/>
<feature type="transmembrane region" description="Helical" evidence="5">
    <location>
        <begin position="215"/>
        <end position="235"/>
    </location>
</feature>
<name>A0A6J6FE05_9ZZZZ</name>
<organism evidence="6">
    <name type="scientific">freshwater metagenome</name>
    <dbReference type="NCBI Taxonomy" id="449393"/>
    <lineage>
        <taxon>unclassified sequences</taxon>
        <taxon>metagenomes</taxon>
        <taxon>ecological metagenomes</taxon>
    </lineage>
</organism>
<feature type="transmembrane region" description="Helical" evidence="5">
    <location>
        <begin position="96"/>
        <end position="115"/>
    </location>
</feature>
<keyword evidence="3 5" id="KW-1133">Transmembrane helix</keyword>
<dbReference type="InterPro" id="IPR051598">
    <property type="entry name" value="TSUP/Inactive_protease-like"/>
</dbReference>
<evidence type="ECO:0000313" key="6">
    <source>
        <dbReference type="EMBL" id="CAB4586870.1"/>
    </source>
</evidence>
<accession>A0A6J6FE05</accession>
<evidence type="ECO:0000256" key="4">
    <source>
        <dbReference type="ARBA" id="ARBA00023136"/>
    </source>
</evidence>
<dbReference type="PANTHER" id="PTHR43701">
    <property type="entry name" value="MEMBRANE TRANSPORTER PROTEIN MJ0441-RELATED"/>
    <property type="match status" value="1"/>
</dbReference>
<dbReference type="EMBL" id="CAEZSR010000196">
    <property type="protein sequence ID" value="CAB4586870.1"/>
    <property type="molecule type" value="Genomic_DNA"/>
</dbReference>
<dbReference type="Pfam" id="PF01925">
    <property type="entry name" value="TauE"/>
    <property type="match status" value="1"/>
</dbReference>
<dbReference type="InterPro" id="IPR002781">
    <property type="entry name" value="TM_pro_TauE-like"/>
</dbReference>
<feature type="transmembrane region" description="Helical" evidence="5">
    <location>
        <begin position="247"/>
        <end position="267"/>
    </location>
</feature>
<feature type="transmembrane region" description="Helical" evidence="5">
    <location>
        <begin position="45"/>
        <end position="63"/>
    </location>
</feature>
<keyword evidence="2 5" id="KW-0812">Transmembrane</keyword>
<gene>
    <name evidence="6" type="ORF">UFOPK1493_03487</name>
</gene>
<reference evidence="6" key="1">
    <citation type="submission" date="2020-05" db="EMBL/GenBank/DDBJ databases">
        <authorList>
            <person name="Chiriac C."/>
            <person name="Salcher M."/>
            <person name="Ghai R."/>
            <person name="Kavagutti S V."/>
        </authorList>
    </citation>
    <scope>NUCLEOTIDE SEQUENCE</scope>
</reference>
<feature type="transmembrane region" description="Helical" evidence="5">
    <location>
        <begin position="70"/>
        <end position="90"/>
    </location>
</feature>
<evidence type="ECO:0000256" key="2">
    <source>
        <dbReference type="ARBA" id="ARBA00022692"/>
    </source>
</evidence>
<dbReference type="PANTHER" id="PTHR43701:SF2">
    <property type="entry name" value="MEMBRANE TRANSPORTER PROTEIN YJNA-RELATED"/>
    <property type="match status" value="1"/>
</dbReference>